<proteinExistence type="predicted"/>
<evidence type="ECO:0000313" key="7">
    <source>
        <dbReference type="Proteomes" id="UP000447873"/>
    </source>
</evidence>
<accession>A0A8H3VI47</accession>
<dbReference type="GO" id="GO:0016042">
    <property type="term" value="P:lipid catabolic process"/>
    <property type="evidence" value="ECO:0007669"/>
    <property type="project" value="UniProtKB-UniRule"/>
</dbReference>
<keyword evidence="3 4" id="KW-0443">Lipid metabolism</keyword>
<feature type="short sequence motif" description="GXGXXG" evidence="4">
    <location>
        <begin position="34"/>
        <end position="39"/>
    </location>
</feature>
<gene>
    <name evidence="6" type="ORF">EG328_000578</name>
</gene>
<dbReference type="SUPFAM" id="SSF52151">
    <property type="entry name" value="FabD/lysophospholipase-like"/>
    <property type="match status" value="1"/>
</dbReference>
<feature type="active site" description="Nucleophile" evidence="4">
    <location>
        <position position="97"/>
    </location>
</feature>
<dbReference type="Gene3D" id="3.40.1090.10">
    <property type="entry name" value="Cytosolic phospholipase A2 catalytic domain"/>
    <property type="match status" value="1"/>
</dbReference>
<dbReference type="PANTHER" id="PTHR24185:SF1">
    <property type="entry name" value="CALCIUM-INDEPENDENT PHOSPHOLIPASE A2-GAMMA"/>
    <property type="match status" value="1"/>
</dbReference>
<organism evidence="6 7">
    <name type="scientific">Venturia inaequalis</name>
    <name type="common">Apple scab fungus</name>
    <dbReference type="NCBI Taxonomy" id="5025"/>
    <lineage>
        <taxon>Eukaryota</taxon>
        <taxon>Fungi</taxon>
        <taxon>Dikarya</taxon>
        <taxon>Ascomycota</taxon>
        <taxon>Pezizomycotina</taxon>
        <taxon>Dothideomycetes</taxon>
        <taxon>Pleosporomycetidae</taxon>
        <taxon>Venturiales</taxon>
        <taxon>Venturiaceae</taxon>
        <taxon>Venturia</taxon>
    </lineage>
</organism>
<evidence type="ECO:0000256" key="3">
    <source>
        <dbReference type="ARBA" id="ARBA00023098"/>
    </source>
</evidence>
<dbReference type="Pfam" id="PF01734">
    <property type="entry name" value="Patatin"/>
    <property type="match status" value="1"/>
</dbReference>
<keyword evidence="1 4" id="KW-0378">Hydrolase</keyword>
<feature type="short sequence motif" description="DGA/G" evidence="4">
    <location>
        <begin position="253"/>
        <end position="255"/>
    </location>
</feature>
<reference evidence="6 7" key="1">
    <citation type="submission" date="2018-12" db="EMBL/GenBank/DDBJ databases">
        <title>Venturia inaequalis Genome Resource.</title>
        <authorList>
            <person name="Lichtner F.J."/>
        </authorList>
    </citation>
    <scope>NUCLEOTIDE SEQUENCE [LARGE SCALE GENOMIC DNA]</scope>
    <source>
        <strain evidence="6 7">120213</strain>
    </source>
</reference>
<dbReference type="PROSITE" id="PS51635">
    <property type="entry name" value="PNPLA"/>
    <property type="match status" value="1"/>
</dbReference>
<evidence type="ECO:0000256" key="2">
    <source>
        <dbReference type="ARBA" id="ARBA00022963"/>
    </source>
</evidence>
<name>A0A8H3VI47_VENIN</name>
<dbReference type="AlphaFoldDB" id="A0A8H3VI47"/>
<feature type="active site" description="Proton acceptor" evidence="4">
    <location>
        <position position="253"/>
    </location>
</feature>
<evidence type="ECO:0000256" key="1">
    <source>
        <dbReference type="ARBA" id="ARBA00022801"/>
    </source>
</evidence>
<dbReference type="EMBL" id="WNWS01000011">
    <property type="protein sequence ID" value="KAE9988108.1"/>
    <property type="molecule type" value="Genomic_DNA"/>
</dbReference>
<dbReference type="GO" id="GO:0047499">
    <property type="term" value="F:calcium-independent phospholipase A2 activity"/>
    <property type="evidence" value="ECO:0007669"/>
    <property type="project" value="TreeGrafter"/>
</dbReference>
<keyword evidence="2 4" id="KW-0442">Lipid degradation</keyword>
<dbReference type="InterPro" id="IPR016035">
    <property type="entry name" value="Acyl_Trfase/lysoPLipase"/>
</dbReference>
<dbReference type="Proteomes" id="UP000447873">
    <property type="component" value="Unassembled WGS sequence"/>
</dbReference>
<feature type="short sequence motif" description="GXSXG" evidence="4">
    <location>
        <begin position="95"/>
        <end position="99"/>
    </location>
</feature>
<sequence>MAAVTRSSELLKSLRTLGRHPQLHFPARLLALDGGGVKGIASLQILRRIMEKVQELELQDVEKLKNVESLKLTTEQEQELNQERLPLHYFDLAAGTSTGGIIGIMLFRLRMSTSEALQRFGVLGYWLGNGLLKFKALVKKARFSDKPLMEGINHVIEGCQERLEESPYEKGKFFHPSAERMFVCATLADEGESVLLRTYRPATSVSPISESAKQAKDELDNIDISTAARATSAAPTYLPEVIWGEAKKLRFWDGGLLNNNPIDQLWAARFELVEAKDPEPDISCIVSLGTGWSTEQPSGWIRWFRFINTLTTATLFMTNTRAKHMDFQRHIETLNFRQREHKQNETLYFRFDTPTKDESFNLDDYQKMPKLKKLIETYMDKVIAAEIEVCAKSLKRSEEQIRGHLTRV</sequence>
<dbReference type="GO" id="GO:0019369">
    <property type="term" value="P:arachidonate metabolic process"/>
    <property type="evidence" value="ECO:0007669"/>
    <property type="project" value="TreeGrafter"/>
</dbReference>
<dbReference type="GO" id="GO:0016020">
    <property type="term" value="C:membrane"/>
    <property type="evidence" value="ECO:0007669"/>
    <property type="project" value="TreeGrafter"/>
</dbReference>
<dbReference type="InterPro" id="IPR002641">
    <property type="entry name" value="PNPLA_dom"/>
</dbReference>
<evidence type="ECO:0000259" key="5">
    <source>
        <dbReference type="PROSITE" id="PS51635"/>
    </source>
</evidence>
<evidence type="ECO:0000313" key="6">
    <source>
        <dbReference type="EMBL" id="KAE9988108.1"/>
    </source>
</evidence>
<comment type="caution">
    <text evidence="6">The sequence shown here is derived from an EMBL/GenBank/DDBJ whole genome shotgun (WGS) entry which is preliminary data.</text>
</comment>
<dbReference type="PANTHER" id="PTHR24185">
    <property type="entry name" value="CALCIUM-INDEPENDENT PHOSPHOLIPASE A2-GAMMA"/>
    <property type="match status" value="1"/>
</dbReference>
<evidence type="ECO:0000256" key="4">
    <source>
        <dbReference type="PROSITE-ProRule" id="PRU01161"/>
    </source>
</evidence>
<feature type="domain" description="PNPLA" evidence="5">
    <location>
        <begin position="30"/>
        <end position="266"/>
    </location>
</feature>
<dbReference type="GO" id="GO:0046486">
    <property type="term" value="P:glycerolipid metabolic process"/>
    <property type="evidence" value="ECO:0007669"/>
    <property type="project" value="UniProtKB-ARBA"/>
</dbReference>
<protein>
    <recommendedName>
        <fullName evidence="5">PNPLA domain-containing protein</fullName>
    </recommendedName>
</protein>